<name>A0ABN0BAA6_9HELI</name>
<evidence type="ECO:0000313" key="1">
    <source>
        <dbReference type="EMBL" id="EFR46480.1"/>
    </source>
</evidence>
<dbReference type="EMBL" id="DS990392">
    <property type="protein sequence ID" value="EFR46480.1"/>
    <property type="molecule type" value="Genomic_DNA"/>
</dbReference>
<reference evidence="2" key="1">
    <citation type="journal article" date="2014" name="Genome Announc.">
        <title>Draft genome sequences of six enterohepatic helicobacter species isolated from humans and one from rhesus macaques.</title>
        <authorList>
            <person name="Shen Z."/>
            <person name="Sheh A."/>
            <person name="Young S.K."/>
            <person name="Abouelliel A."/>
            <person name="Ward D.V."/>
            <person name="Earl A.M."/>
            <person name="Fox J.G."/>
        </authorList>
    </citation>
    <scope>NUCLEOTIDE SEQUENCE [LARGE SCALE GENOMIC DNA]</scope>
    <source>
        <strain evidence="2">CCUG 18818</strain>
    </source>
</reference>
<accession>A0ABN0BAA6</accession>
<keyword evidence="2" id="KW-1185">Reference proteome</keyword>
<organism evidence="1 2">
    <name type="scientific">Helicobacter cinaedi CCUG 18818 = ATCC BAA-847</name>
    <dbReference type="NCBI Taxonomy" id="537971"/>
    <lineage>
        <taxon>Bacteria</taxon>
        <taxon>Pseudomonadati</taxon>
        <taxon>Campylobacterota</taxon>
        <taxon>Epsilonproteobacteria</taxon>
        <taxon>Campylobacterales</taxon>
        <taxon>Helicobacteraceae</taxon>
        <taxon>Helicobacter</taxon>
    </lineage>
</organism>
<proteinExistence type="predicted"/>
<evidence type="ECO:0000313" key="2">
    <source>
        <dbReference type="Proteomes" id="UP000005755"/>
    </source>
</evidence>
<dbReference type="Proteomes" id="UP000005755">
    <property type="component" value="Unassembled WGS sequence"/>
</dbReference>
<sequence>MDYSKCCGKNRTNLRIFYNTMPFLSYGKVCFGRISGF</sequence>
<gene>
    <name evidence="1" type="ORF">HCCG_01027</name>
</gene>
<protein>
    <submittedName>
        <fullName evidence="1">Uncharacterized protein</fullName>
    </submittedName>
</protein>